<evidence type="ECO:0000313" key="10">
    <source>
        <dbReference type="Proteomes" id="UP000714275"/>
    </source>
</evidence>
<feature type="domain" description="Helicase C-terminal" evidence="8">
    <location>
        <begin position="231"/>
        <end position="392"/>
    </location>
</feature>
<dbReference type="SUPFAM" id="SSF52540">
    <property type="entry name" value="P-loop containing nucleoside triphosphate hydrolases"/>
    <property type="match status" value="1"/>
</dbReference>
<evidence type="ECO:0000256" key="1">
    <source>
        <dbReference type="ARBA" id="ARBA00005446"/>
    </source>
</evidence>
<evidence type="ECO:0000256" key="4">
    <source>
        <dbReference type="ARBA" id="ARBA00034617"/>
    </source>
</evidence>
<keyword evidence="2" id="KW-0547">Nucleotide-binding</keyword>
<name>A0A9P6ZF70_9AGAM</name>
<evidence type="ECO:0000313" key="9">
    <source>
        <dbReference type="EMBL" id="KAG1762510.1"/>
    </source>
</evidence>
<dbReference type="InterPro" id="IPR014001">
    <property type="entry name" value="Helicase_ATP-bd"/>
</dbReference>
<dbReference type="EC" id="5.6.2.4" evidence="5"/>
<dbReference type="EMBL" id="JABBWD010000234">
    <property type="protein sequence ID" value="KAG1762510.1"/>
    <property type="molecule type" value="Genomic_DNA"/>
</dbReference>
<feature type="compositionally biased region" description="Basic residues" evidence="6">
    <location>
        <begin position="388"/>
        <end position="398"/>
    </location>
</feature>
<dbReference type="PANTHER" id="PTHR13710">
    <property type="entry name" value="DNA HELICASE RECQ FAMILY MEMBER"/>
    <property type="match status" value="1"/>
</dbReference>
<accession>A0A9P6ZF70</accession>
<evidence type="ECO:0000259" key="8">
    <source>
        <dbReference type="PROSITE" id="PS51194"/>
    </source>
</evidence>
<gene>
    <name evidence="9" type="ORF">EV702DRAFT_1052372</name>
</gene>
<dbReference type="OrthoDB" id="10261556at2759"/>
<dbReference type="AlphaFoldDB" id="A0A9P6ZF70"/>
<dbReference type="GO" id="GO:0009378">
    <property type="term" value="F:four-way junction helicase activity"/>
    <property type="evidence" value="ECO:0007669"/>
    <property type="project" value="TreeGrafter"/>
</dbReference>
<evidence type="ECO:0000256" key="5">
    <source>
        <dbReference type="ARBA" id="ARBA00034808"/>
    </source>
</evidence>
<reference evidence="9" key="1">
    <citation type="journal article" date="2020" name="New Phytol.">
        <title>Comparative genomics reveals dynamic genome evolution in host specialist ectomycorrhizal fungi.</title>
        <authorList>
            <person name="Lofgren L.A."/>
            <person name="Nguyen N.H."/>
            <person name="Vilgalys R."/>
            <person name="Ruytinx J."/>
            <person name="Liao H.L."/>
            <person name="Branco S."/>
            <person name="Kuo A."/>
            <person name="LaButti K."/>
            <person name="Lipzen A."/>
            <person name="Andreopoulos W."/>
            <person name="Pangilinan J."/>
            <person name="Riley R."/>
            <person name="Hundley H."/>
            <person name="Na H."/>
            <person name="Barry K."/>
            <person name="Grigoriev I.V."/>
            <person name="Stajich J.E."/>
            <person name="Kennedy P.G."/>
        </authorList>
    </citation>
    <scope>NUCLEOTIDE SEQUENCE</scope>
    <source>
        <strain evidence="9">DOB743</strain>
    </source>
</reference>
<dbReference type="PROSITE" id="PS51194">
    <property type="entry name" value="HELICASE_CTER"/>
    <property type="match status" value="1"/>
</dbReference>
<dbReference type="SMART" id="SM00487">
    <property type="entry name" value="DEXDc"/>
    <property type="match status" value="1"/>
</dbReference>
<dbReference type="GO" id="GO:0005737">
    <property type="term" value="C:cytoplasm"/>
    <property type="evidence" value="ECO:0007669"/>
    <property type="project" value="TreeGrafter"/>
</dbReference>
<comment type="catalytic activity">
    <reaction evidence="4">
        <text>Couples ATP hydrolysis with the unwinding of duplex DNA by translocating in the 3'-5' direction.</text>
        <dbReference type="EC" id="5.6.2.4"/>
    </reaction>
</comment>
<dbReference type="PROSITE" id="PS51192">
    <property type="entry name" value="HELICASE_ATP_BIND_1"/>
    <property type="match status" value="1"/>
</dbReference>
<evidence type="ECO:0000256" key="2">
    <source>
        <dbReference type="ARBA" id="ARBA00022741"/>
    </source>
</evidence>
<protein>
    <recommendedName>
        <fullName evidence="5">DNA 3'-5' helicase</fullName>
        <ecNumber evidence="5">5.6.2.4</ecNumber>
    </recommendedName>
</protein>
<dbReference type="Pfam" id="PF00270">
    <property type="entry name" value="DEAD"/>
    <property type="match status" value="1"/>
</dbReference>
<dbReference type="GO" id="GO:0005524">
    <property type="term" value="F:ATP binding"/>
    <property type="evidence" value="ECO:0007669"/>
    <property type="project" value="UniProtKB-KW"/>
</dbReference>
<dbReference type="InterPro" id="IPR001650">
    <property type="entry name" value="Helicase_C-like"/>
</dbReference>
<sequence>MLEAPSLGIIRDVTQQRFGKRPCLWQIKITQAFIETNRDIVCIAGTSMGKTMTFWMPLLFKPGLQIIVTPLNQLGRQNVSALAKAGLLSISISSETASWSNFRDIEDMKYRAVIVSPEQLMKPGGEFEKLLRKPLFAQQIIGIIFDEAHCIATWGDFRPEYKELERLRYILPCYVPFMLASATLTEDNLTHVKRLLHMRSDKLLTIQTSVDRANIKLCVRKIMYSLTSYQDLSFLIPDGWKDGDPAPPKFLVFFDDIQDSIAAAKSIQKRLPSALRHKIKWFNSDMTTQFKEDEVNHLISGETWGLCTTESFGMGMDVPDISIVVQWKATCKLATLWQRWGRAVRDRGLQGTAVLFAEKDHFDDVREEKRWRQETKKRKADENVARTATRRRTQLHPVRRQEDGHEWENPEDDSDGDRAEEGDQELKEQLQSKLEGKSGGSTRKKRELEPPMDCLINAHLRDPDHITCDPSNSDGCTRCAPLTPSVCCDIHNPDTLSPNTTSLPSKAIYRSRILKYEMGPREFQLRDALEDWRESVTSRIYGDSTLNDYGPGVTMPDSVLDRIVDCAHHHKVSTTDDLRKETRWSAVDRFGSDVIAIIQRIIPVPVLQPVLTTTRRPQPNLPSTTQSNLPLVARKQPRCSACGIEGHTSKLSP</sequence>
<feature type="region of interest" description="Disordered" evidence="6">
    <location>
        <begin position="366"/>
        <end position="450"/>
    </location>
</feature>
<feature type="compositionally biased region" description="Basic and acidic residues" evidence="6">
    <location>
        <begin position="366"/>
        <end position="384"/>
    </location>
</feature>
<evidence type="ECO:0000256" key="3">
    <source>
        <dbReference type="ARBA" id="ARBA00022840"/>
    </source>
</evidence>
<dbReference type="Gene3D" id="3.40.50.300">
    <property type="entry name" value="P-loop containing nucleotide triphosphate hydrolases"/>
    <property type="match status" value="2"/>
</dbReference>
<dbReference type="PANTHER" id="PTHR13710:SF120">
    <property type="entry name" value="BIFUNCTIONAL 3'-5' EXONUCLEASE_ATP-DEPENDENT HELICASE WRN"/>
    <property type="match status" value="1"/>
</dbReference>
<dbReference type="Proteomes" id="UP000714275">
    <property type="component" value="Unassembled WGS sequence"/>
</dbReference>
<feature type="compositionally biased region" description="Basic and acidic residues" evidence="6">
    <location>
        <begin position="416"/>
        <end position="436"/>
    </location>
</feature>
<organism evidence="9 10">
    <name type="scientific">Suillus placidus</name>
    <dbReference type="NCBI Taxonomy" id="48579"/>
    <lineage>
        <taxon>Eukaryota</taxon>
        <taxon>Fungi</taxon>
        <taxon>Dikarya</taxon>
        <taxon>Basidiomycota</taxon>
        <taxon>Agaricomycotina</taxon>
        <taxon>Agaricomycetes</taxon>
        <taxon>Agaricomycetidae</taxon>
        <taxon>Boletales</taxon>
        <taxon>Suillineae</taxon>
        <taxon>Suillaceae</taxon>
        <taxon>Suillus</taxon>
    </lineage>
</organism>
<feature type="domain" description="Helicase ATP-binding" evidence="7">
    <location>
        <begin position="31"/>
        <end position="202"/>
    </location>
</feature>
<dbReference type="InterPro" id="IPR011545">
    <property type="entry name" value="DEAD/DEAH_box_helicase_dom"/>
</dbReference>
<dbReference type="GO" id="GO:0043138">
    <property type="term" value="F:3'-5' DNA helicase activity"/>
    <property type="evidence" value="ECO:0007669"/>
    <property type="project" value="UniProtKB-EC"/>
</dbReference>
<keyword evidence="3" id="KW-0067">ATP-binding</keyword>
<feature type="compositionally biased region" description="Basic and acidic residues" evidence="6">
    <location>
        <begin position="399"/>
        <end position="408"/>
    </location>
</feature>
<dbReference type="GO" id="GO:0005634">
    <property type="term" value="C:nucleus"/>
    <property type="evidence" value="ECO:0007669"/>
    <property type="project" value="TreeGrafter"/>
</dbReference>
<evidence type="ECO:0000256" key="6">
    <source>
        <dbReference type="SAM" id="MobiDB-lite"/>
    </source>
</evidence>
<dbReference type="InterPro" id="IPR027417">
    <property type="entry name" value="P-loop_NTPase"/>
</dbReference>
<comment type="caution">
    <text evidence="9">The sequence shown here is derived from an EMBL/GenBank/DDBJ whole genome shotgun (WGS) entry which is preliminary data.</text>
</comment>
<keyword evidence="10" id="KW-1185">Reference proteome</keyword>
<dbReference type="GO" id="GO:0016787">
    <property type="term" value="F:hydrolase activity"/>
    <property type="evidence" value="ECO:0007669"/>
    <property type="project" value="UniProtKB-KW"/>
</dbReference>
<dbReference type="SMART" id="SM00490">
    <property type="entry name" value="HELICc"/>
    <property type="match status" value="1"/>
</dbReference>
<dbReference type="GO" id="GO:0003676">
    <property type="term" value="F:nucleic acid binding"/>
    <property type="evidence" value="ECO:0007669"/>
    <property type="project" value="InterPro"/>
</dbReference>
<comment type="similarity">
    <text evidence="1">Belongs to the helicase family. RecQ subfamily.</text>
</comment>
<keyword evidence="9" id="KW-0378">Hydrolase</keyword>
<dbReference type="GO" id="GO:0005694">
    <property type="term" value="C:chromosome"/>
    <property type="evidence" value="ECO:0007669"/>
    <property type="project" value="TreeGrafter"/>
</dbReference>
<proteinExistence type="inferred from homology"/>
<dbReference type="Pfam" id="PF00271">
    <property type="entry name" value="Helicase_C"/>
    <property type="match status" value="1"/>
</dbReference>
<dbReference type="GO" id="GO:0000724">
    <property type="term" value="P:double-strand break repair via homologous recombination"/>
    <property type="evidence" value="ECO:0007669"/>
    <property type="project" value="TreeGrafter"/>
</dbReference>
<evidence type="ECO:0000259" key="7">
    <source>
        <dbReference type="PROSITE" id="PS51192"/>
    </source>
</evidence>